<sequence length="219" mass="24170">MDLETLRLAVYHSFAGTGRAPSPEDLADELAVDVAAVRAGMDELARARHLALDGSGQIVMAHPFSAVPLGFAVMGKRTLWWGGCAWDSFALPHLLPDEGEVLISTRCPACSRPHAWNVGTQRPPAGDQIAHFLVPAAHMWDDVVHTCAHQSLFCSEDCVDDWCRTTGSARGYVMDLDTLWRFASRWYEGRLERGYTRREPAAAREYLRGVGLSGSFWGL</sequence>
<dbReference type="InterPro" id="IPR053717">
    <property type="entry name" value="MerB_lyase_sf"/>
</dbReference>
<dbReference type="AlphaFoldDB" id="A0A8J3QUQ0"/>
<keyword evidence="2" id="KW-1185">Reference proteome</keyword>
<dbReference type="EMBL" id="BONZ01000047">
    <property type="protein sequence ID" value="GIH16814.1"/>
    <property type="molecule type" value="Genomic_DNA"/>
</dbReference>
<gene>
    <name evidence="1" type="ORF">Raf01_49860</name>
</gene>
<organism evidence="1 2">
    <name type="scientific">Rugosimonospora africana</name>
    <dbReference type="NCBI Taxonomy" id="556532"/>
    <lineage>
        <taxon>Bacteria</taxon>
        <taxon>Bacillati</taxon>
        <taxon>Actinomycetota</taxon>
        <taxon>Actinomycetes</taxon>
        <taxon>Micromonosporales</taxon>
        <taxon>Micromonosporaceae</taxon>
        <taxon>Rugosimonospora</taxon>
    </lineage>
</organism>
<proteinExistence type="predicted"/>
<accession>A0A8J3QUQ0</accession>
<dbReference type="RefSeq" id="WP_203920392.1">
    <property type="nucleotide sequence ID" value="NZ_BONZ01000047.1"/>
</dbReference>
<evidence type="ECO:0000313" key="2">
    <source>
        <dbReference type="Proteomes" id="UP000642748"/>
    </source>
</evidence>
<name>A0A8J3QUQ0_9ACTN</name>
<dbReference type="Pfam" id="PF03243">
    <property type="entry name" value="MerB"/>
    <property type="match status" value="1"/>
</dbReference>
<dbReference type="SUPFAM" id="SSF160387">
    <property type="entry name" value="NosL/MerB-like"/>
    <property type="match status" value="1"/>
</dbReference>
<dbReference type="GO" id="GO:0018836">
    <property type="term" value="F:alkylmercury lyase activity"/>
    <property type="evidence" value="ECO:0007669"/>
    <property type="project" value="InterPro"/>
</dbReference>
<comment type="caution">
    <text evidence="1">The sequence shown here is derived from an EMBL/GenBank/DDBJ whole genome shotgun (WGS) entry which is preliminary data.</text>
</comment>
<evidence type="ECO:0000313" key="1">
    <source>
        <dbReference type="EMBL" id="GIH16814.1"/>
    </source>
</evidence>
<dbReference type="InterPro" id="IPR004927">
    <property type="entry name" value="MerB"/>
</dbReference>
<reference evidence="1" key="1">
    <citation type="submission" date="2021-01" db="EMBL/GenBank/DDBJ databases">
        <title>Whole genome shotgun sequence of Rugosimonospora africana NBRC 104875.</title>
        <authorList>
            <person name="Komaki H."/>
            <person name="Tamura T."/>
        </authorList>
    </citation>
    <scope>NUCLEOTIDE SEQUENCE</scope>
    <source>
        <strain evidence="1">NBRC 104875</strain>
    </source>
</reference>
<protein>
    <submittedName>
        <fullName evidence="1">Membrane protein</fullName>
    </submittedName>
</protein>
<dbReference type="Gene3D" id="3.30.450.410">
    <property type="match status" value="1"/>
</dbReference>
<dbReference type="Proteomes" id="UP000642748">
    <property type="component" value="Unassembled WGS sequence"/>
</dbReference>